<gene>
    <name evidence="2" type="ORF">SMACR_12690</name>
</gene>
<dbReference type="SMART" id="SM00497">
    <property type="entry name" value="IENR1"/>
    <property type="match status" value="1"/>
</dbReference>
<dbReference type="Proteomes" id="UP000433876">
    <property type="component" value="Unassembled WGS sequence"/>
</dbReference>
<dbReference type="InterPro" id="IPR010896">
    <property type="entry name" value="NUMOD1"/>
</dbReference>
<dbReference type="Pfam" id="PF07453">
    <property type="entry name" value="NUMOD1"/>
    <property type="match status" value="1"/>
</dbReference>
<dbReference type="EMBL" id="NMPR01000244">
    <property type="protein sequence ID" value="KAA8624245.1"/>
    <property type="molecule type" value="Genomic_DNA"/>
</dbReference>
<name>A0A8S8ZF31_SORMA</name>
<evidence type="ECO:0000313" key="3">
    <source>
        <dbReference type="Proteomes" id="UP000433876"/>
    </source>
</evidence>
<comment type="caution">
    <text evidence="2">The sequence shown here is derived from an EMBL/GenBank/DDBJ whole genome shotgun (WGS) entry which is preliminary data.</text>
</comment>
<accession>A0A8S8ZF31</accession>
<organism evidence="2 3">
    <name type="scientific">Sordaria macrospora</name>
    <dbReference type="NCBI Taxonomy" id="5147"/>
    <lineage>
        <taxon>Eukaryota</taxon>
        <taxon>Fungi</taxon>
        <taxon>Dikarya</taxon>
        <taxon>Ascomycota</taxon>
        <taxon>Pezizomycotina</taxon>
        <taxon>Sordariomycetes</taxon>
        <taxon>Sordariomycetidae</taxon>
        <taxon>Sordariales</taxon>
        <taxon>Sordariaceae</taxon>
        <taxon>Sordaria</taxon>
    </lineage>
</organism>
<proteinExistence type="predicted"/>
<feature type="domain" description="Nuclease-associated modular DNA-binding 1" evidence="1">
    <location>
        <begin position="38"/>
        <end position="63"/>
    </location>
</feature>
<evidence type="ECO:0000259" key="1">
    <source>
        <dbReference type="Pfam" id="PF07453"/>
    </source>
</evidence>
<dbReference type="InterPro" id="IPR003647">
    <property type="entry name" value="Intron_nuc_1_rpt"/>
</dbReference>
<sequence>MRQKALGRKHSEETLLKMTSIGYLVNIHEKCDSEGFQLIGSFVSIRRAGKFLGISSNTVRLYINSGEIFKDRYKFTSPALQYCRGVRKSKINLKNSELNSTICWKLLKPLGTIKIINICFISDNPKGCTMDYQQEPTGVFTTLVGSSETTRGNLI</sequence>
<reference evidence="2 3" key="1">
    <citation type="submission" date="2017-07" db="EMBL/GenBank/DDBJ databases">
        <title>Genome sequence of the Sordaria macrospora wild type strain R19027.</title>
        <authorList>
            <person name="Nowrousian M."/>
            <person name="Teichert I."/>
            <person name="Kueck U."/>
        </authorList>
    </citation>
    <scope>NUCLEOTIDE SEQUENCE [LARGE SCALE GENOMIC DNA]</scope>
    <source>
        <strain evidence="2 3">R19027</strain>
        <tissue evidence="2">Mycelium</tissue>
    </source>
</reference>
<dbReference type="SUPFAM" id="SSF64496">
    <property type="entry name" value="DNA-binding domain of intron-encoded endonucleases"/>
    <property type="match status" value="1"/>
</dbReference>
<dbReference type="AlphaFoldDB" id="A0A8S8ZF31"/>
<protein>
    <recommendedName>
        <fullName evidence="1">Nuclease-associated modular DNA-binding 1 domain-containing protein</fullName>
    </recommendedName>
</protein>
<evidence type="ECO:0000313" key="2">
    <source>
        <dbReference type="EMBL" id="KAA8624245.1"/>
    </source>
</evidence>
<dbReference type="VEuPathDB" id="FungiDB:SMAC_12690"/>